<dbReference type="InterPro" id="IPR008969">
    <property type="entry name" value="CarboxyPept-like_regulatory"/>
</dbReference>
<evidence type="ECO:0000256" key="7">
    <source>
        <dbReference type="PROSITE-ProRule" id="PRU01360"/>
    </source>
</evidence>
<dbReference type="NCBIfam" id="TIGR04056">
    <property type="entry name" value="OMP_RagA_SusC"/>
    <property type="match status" value="1"/>
</dbReference>
<dbReference type="SUPFAM" id="SSF49464">
    <property type="entry name" value="Carboxypeptidase regulatory domain-like"/>
    <property type="match status" value="1"/>
</dbReference>
<evidence type="ECO:0000259" key="9">
    <source>
        <dbReference type="Pfam" id="PF07715"/>
    </source>
</evidence>
<evidence type="ECO:0000256" key="8">
    <source>
        <dbReference type="SAM" id="SignalP"/>
    </source>
</evidence>
<sequence>MRKKLLLVIFLFFTGGILLAQKTITGKVTDEKGEPISNASVTVKGTSNGTVTDAAGAFSFTITANAKTLVISAVDFTSQEVSIGNNNSYEVKLKLQDKSLQEVVVVGYGTQRKLDNVGSVSSIKGVEIAQRPIQSFEAGLAGKATGVQITSPNGLLNNPPVFRIRGTNSISLSSYPLIVIDGVPTYTGDASGTNAPGNALASINPNDIESIDIAKDAAATAIYGSRAANGVVFVTTKKGKAGKARVSYDGWLGFSKAFRLPELLDAFQYVEVKNQAVANNPSQLASLGANPFKLTNDANGNPINTNWYDEVYRSALSHNHALNVSGGNDATKYYFGVGYTNQEGIVKSNNFIRQNVLFNVDSRVSKLISVGGKIAFSNEKNNIATSSGSLNGEAFGIAGLGRTALVNAPNIATHKADGSYNIVIRATPPASPDFIGVMNNAVPQVGFFNPAILLDKNRSNSESNHIQANAFIQLNLLQGLAFRSVYGIDYLNVDNDLFWNPLHGDGQTYGGFASATYSKNKTWLWTNTLQYDKQIGNHNIGILAGHEQQRRTGRGFGINRQTLSDPVFTEIQAGWVTNNTAGMGFGENYLTSVFGRLTYDYAKRYYIAATLRQDEYSGLGKKKGVFGGGSIGWEVTEEGFWKKMSALNSLFSGLRIKASYGTVGNIAGIGDYSPYSTYGSSLYGGLPTLSFSGVGNPSLEWETSKKLDVGLSFSLLDKRIGAEITYFKNDVDNLILNVPQAASTGLGSVAANIGSMYNKGWEFELNATPVMKKDFSWNTSFNLTLNKNMVTSLAPGLEEITYSTSGSELTNKTKVGYPVGYLFMVRNGGVDPATGRRIVLNSEGKQVFYQHYAPAGQYTWSFADGTKYAGPNGETSVSQAADGVMYGNSQPKQFGGWTNTLRYKNFDFSALVTYQAGYYIYYGSGAGLLDQRFWNNSTDVLKSWKKAGDITDVPRTVYGDNVSNGSALTMSANVHKGDFIKLRNLSLGYSLPESVLSKVKINTARLYVSGQNLAIWTKYIGPDPEVSSNGNSVQGQGVDRNTIGNARTLTVGLNVGF</sequence>
<feature type="chain" id="PRO_5045222763" evidence="8">
    <location>
        <begin position="21"/>
        <end position="1057"/>
    </location>
</feature>
<feature type="signal peptide" evidence="8">
    <location>
        <begin position="1"/>
        <end position="20"/>
    </location>
</feature>
<keyword evidence="5 7" id="KW-0472">Membrane</keyword>
<evidence type="ECO:0000256" key="2">
    <source>
        <dbReference type="ARBA" id="ARBA00022448"/>
    </source>
</evidence>
<evidence type="ECO:0000313" key="11">
    <source>
        <dbReference type="Proteomes" id="UP001597511"/>
    </source>
</evidence>
<dbReference type="EMBL" id="JBHUOZ010000001">
    <property type="protein sequence ID" value="MFD2919680.1"/>
    <property type="molecule type" value="Genomic_DNA"/>
</dbReference>
<dbReference type="InterPro" id="IPR037066">
    <property type="entry name" value="Plug_dom_sf"/>
</dbReference>
<dbReference type="Pfam" id="PF07715">
    <property type="entry name" value="Plug"/>
    <property type="match status" value="1"/>
</dbReference>
<reference evidence="11" key="1">
    <citation type="journal article" date="2019" name="Int. J. Syst. Evol. Microbiol.">
        <title>The Global Catalogue of Microorganisms (GCM) 10K type strain sequencing project: providing services to taxonomists for standard genome sequencing and annotation.</title>
        <authorList>
            <consortium name="The Broad Institute Genomics Platform"/>
            <consortium name="The Broad Institute Genome Sequencing Center for Infectious Disease"/>
            <person name="Wu L."/>
            <person name="Ma J."/>
        </authorList>
    </citation>
    <scope>NUCLEOTIDE SEQUENCE [LARGE SCALE GENOMIC DNA]</scope>
    <source>
        <strain evidence="11">KCTC 23299</strain>
    </source>
</reference>
<dbReference type="Gene3D" id="2.170.130.10">
    <property type="entry name" value="TonB-dependent receptor, plug domain"/>
    <property type="match status" value="1"/>
</dbReference>
<evidence type="ECO:0000313" key="10">
    <source>
        <dbReference type="EMBL" id="MFD2919680.1"/>
    </source>
</evidence>
<evidence type="ECO:0000256" key="4">
    <source>
        <dbReference type="ARBA" id="ARBA00022692"/>
    </source>
</evidence>
<keyword evidence="3 7" id="KW-1134">Transmembrane beta strand</keyword>
<feature type="domain" description="TonB-dependent receptor plug" evidence="9">
    <location>
        <begin position="113"/>
        <end position="231"/>
    </location>
</feature>
<comment type="similarity">
    <text evidence="7">Belongs to the TonB-dependent receptor family.</text>
</comment>
<keyword evidence="4 7" id="KW-0812">Transmembrane</keyword>
<name>A0ABW6A2Y4_9BACT</name>
<dbReference type="InterPro" id="IPR023997">
    <property type="entry name" value="TonB-dep_OMP_SusC/RagA_CS"/>
</dbReference>
<dbReference type="SUPFAM" id="SSF56935">
    <property type="entry name" value="Porins"/>
    <property type="match status" value="1"/>
</dbReference>
<keyword evidence="8" id="KW-0732">Signal</keyword>
<dbReference type="InterPro" id="IPR036942">
    <property type="entry name" value="Beta-barrel_TonB_sf"/>
</dbReference>
<protein>
    <submittedName>
        <fullName evidence="10">SusC/RagA family TonB-linked outer membrane protein</fullName>
    </submittedName>
</protein>
<keyword evidence="11" id="KW-1185">Reference proteome</keyword>
<dbReference type="InterPro" id="IPR039426">
    <property type="entry name" value="TonB-dep_rcpt-like"/>
</dbReference>
<dbReference type="InterPro" id="IPR012910">
    <property type="entry name" value="Plug_dom"/>
</dbReference>
<dbReference type="InterPro" id="IPR023996">
    <property type="entry name" value="TonB-dep_OMP_SusC/RagA"/>
</dbReference>
<dbReference type="Gene3D" id="2.40.170.20">
    <property type="entry name" value="TonB-dependent receptor, beta-barrel domain"/>
    <property type="match status" value="1"/>
</dbReference>
<accession>A0ABW6A2Y4</accession>
<dbReference type="PROSITE" id="PS52016">
    <property type="entry name" value="TONB_DEPENDENT_REC_3"/>
    <property type="match status" value="1"/>
</dbReference>
<gene>
    <name evidence="10" type="ORF">ACFS6H_08185</name>
</gene>
<dbReference type="NCBIfam" id="TIGR04057">
    <property type="entry name" value="SusC_RagA_signa"/>
    <property type="match status" value="1"/>
</dbReference>
<comment type="subcellular location">
    <subcellularLocation>
        <location evidence="1 7">Cell outer membrane</location>
        <topology evidence="1 7">Multi-pass membrane protein</topology>
    </subcellularLocation>
</comment>
<keyword evidence="6 7" id="KW-0998">Cell outer membrane</keyword>
<dbReference type="Proteomes" id="UP001597511">
    <property type="component" value="Unassembled WGS sequence"/>
</dbReference>
<keyword evidence="2 7" id="KW-0813">Transport</keyword>
<dbReference type="Gene3D" id="2.60.40.1120">
    <property type="entry name" value="Carboxypeptidase-like, regulatory domain"/>
    <property type="match status" value="1"/>
</dbReference>
<organism evidence="10 11">
    <name type="scientific">Terrimonas rubra</name>
    <dbReference type="NCBI Taxonomy" id="1035890"/>
    <lineage>
        <taxon>Bacteria</taxon>
        <taxon>Pseudomonadati</taxon>
        <taxon>Bacteroidota</taxon>
        <taxon>Chitinophagia</taxon>
        <taxon>Chitinophagales</taxon>
        <taxon>Chitinophagaceae</taxon>
        <taxon>Terrimonas</taxon>
    </lineage>
</organism>
<dbReference type="Pfam" id="PF13715">
    <property type="entry name" value="CarbopepD_reg_2"/>
    <property type="match status" value="1"/>
</dbReference>
<evidence type="ECO:0000256" key="1">
    <source>
        <dbReference type="ARBA" id="ARBA00004571"/>
    </source>
</evidence>
<evidence type="ECO:0000256" key="5">
    <source>
        <dbReference type="ARBA" id="ARBA00023136"/>
    </source>
</evidence>
<comment type="caution">
    <text evidence="10">The sequence shown here is derived from an EMBL/GenBank/DDBJ whole genome shotgun (WGS) entry which is preliminary data.</text>
</comment>
<evidence type="ECO:0000256" key="6">
    <source>
        <dbReference type="ARBA" id="ARBA00023237"/>
    </source>
</evidence>
<proteinExistence type="inferred from homology"/>
<dbReference type="RefSeq" id="WP_386097106.1">
    <property type="nucleotide sequence ID" value="NZ_JBHUOZ010000001.1"/>
</dbReference>
<evidence type="ECO:0000256" key="3">
    <source>
        <dbReference type="ARBA" id="ARBA00022452"/>
    </source>
</evidence>